<evidence type="ECO:0000313" key="3">
    <source>
        <dbReference type="EMBL" id="KAK1691911.1"/>
    </source>
</evidence>
<dbReference type="EMBL" id="JAUUTY010000001">
    <property type="protein sequence ID" value="KAK1691911.1"/>
    <property type="molecule type" value="Genomic_DNA"/>
</dbReference>
<evidence type="ECO:0000313" key="4">
    <source>
        <dbReference type="Proteomes" id="UP001231189"/>
    </source>
</evidence>
<gene>
    <name evidence="3" type="ORF">QYE76_008608</name>
</gene>
<name>A0AAD8TQF2_LOLMU</name>
<evidence type="ECO:0000256" key="2">
    <source>
        <dbReference type="SAM" id="MobiDB-lite"/>
    </source>
</evidence>
<comment type="caution">
    <text evidence="3">The sequence shown here is derived from an EMBL/GenBank/DDBJ whole genome shotgun (WGS) entry which is preliminary data.</text>
</comment>
<dbReference type="PANTHER" id="PTHR33026">
    <property type="entry name" value="OS06G0360600 PROTEIN"/>
    <property type="match status" value="1"/>
</dbReference>
<protein>
    <submittedName>
        <fullName evidence="3">Uncharacterized protein</fullName>
    </submittedName>
</protein>
<organism evidence="3 4">
    <name type="scientific">Lolium multiflorum</name>
    <name type="common">Italian ryegrass</name>
    <name type="synonym">Lolium perenne subsp. multiflorum</name>
    <dbReference type="NCBI Taxonomy" id="4521"/>
    <lineage>
        <taxon>Eukaryota</taxon>
        <taxon>Viridiplantae</taxon>
        <taxon>Streptophyta</taxon>
        <taxon>Embryophyta</taxon>
        <taxon>Tracheophyta</taxon>
        <taxon>Spermatophyta</taxon>
        <taxon>Magnoliopsida</taxon>
        <taxon>Liliopsida</taxon>
        <taxon>Poales</taxon>
        <taxon>Poaceae</taxon>
        <taxon>BOP clade</taxon>
        <taxon>Pooideae</taxon>
        <taxon>Poodae</taxon>
        <taxon>Poeae</taxon>
        <taxon>Poeae Chloroplast Group 2 (Poeae type)</taxon>
        <taxon>Loliodinae</taxon>
        <taxon>Loliinae</taxon>
        <taxon>Lolium</taxon>
    </lineage>
</organism>
<evidence type="ECO:0000256" key="1">
    <source>
        <dbReference type="SAM" id="Coils"/>
    </source>
</evidence>
<feature type="region of interest" description="Disordered" evidence="2">
    <location>
        <begin position="276"/>
        <end position="379"/>
    </location>
</feature>
<reference evidence="3" key="1">
    <citation type="submission" date="2023-07" db="EMBL/GenBank/DDBJ databases">
        <title>A chromosome-level genome assembly of Lolium multiflorum.</title>
        <authorList>
            <person name="Chen Y."/>
            <person name="Copetti D."/>
            <person name="Kolliker R."/>
            <person name="Studer B."/>
        </authorList>
    </citation>
    <scope>NUCLEOTIDE SEQUENCE</scope>
    <source>
        <strain evidence="3">02402/16</strain>
        <tissue evidence="3">Leaf</tissue>
    </source>
</reference>
<dbReference type="Proteomes" id="UP001231189">
    <property type="component" value="Unassembled WGS sequence"/>
</dbReference>
<keyword evidence="4" id="KW-1185">Reference proteome</keyword>
<dbReference type="AlphaFoldDB" id="A0AAD8TQF2"/>
<proteinExistence type="predicted"/>
<feature type="compositionally biased region" description="Basic and acidic residues" evidence="2">
    <location>
        <begin position="301"/>
        <end position="312"/>
    </location>
</feature>
<accession>A0AAD8TQF2</accession>
<feature type="coiled-coil region" evidence="1">
    <location>
        <begin position="449"/>
        <end position="507"/>
    </location>
</feature>
<sequence length="642" mass="71071">MTSTSSTATRLSGANGHVWEVQGIMVSGCERGEDGRRLKGLTMDLIFPFFAPPYESGAATAQAEKQRVSGWERSKFTAQDHRKLKKVGLLTNDGAMKIPSDEAIPNPPEGYRGLRKCIFYLRCNNSRNAINGVGGVCICVRPEARYFDLKFADSVQGWRKKWLYVKDESTGTQQYGLAPFDMSQEILRRKSWDAEANPEEMAATECLITRIKALQNTQGQELSGVQMIAHFLRIRVQPIQARSSPLWLYSGAGDAARISEDLSVKDLEKLNHQILSSLPPAPEGGDVPDRAIITNDSQESSIRDSEPAESEKSAGSSDKISELAHASGSSYTNSIPHAASPESHKRKRTDDEEDSGASNLSEPTAEETSHEEPTDFDPFGAAAVISSDDEEHMELDAFEPAITSTSHTLVISEDPKTPLETTDLPQNPPPLMKDMVDMGTRFIRFRDEADSLRSALHLAQERANELEKKLEASEKARSVAEAKAVSAKDLRDRLNATESALSEREEQISQREAAIIARLDKQSTRFSKKIGEMYTRNQDLEEDALLDTLSILEMNCMLARDCLREGRIALQRIFPHFFPKVTMPDKFESLAKSFTDKSDLVLAHRQASLKIGVDGTIALVIASGEKIDWAKVAAIRGLNKDR</sequence>
<keyword evidence="1" id="KW-0175">Coiled coil</keyword>
<dbReference type="PANTHER" id="PTHR33026:SF7">
    <property type="entry name" value="OS03G0100275 PROTEIN"/>
    <property type="match status" value="1"/>
</dbReference>